<dbReference type="PANTHER" id="PTHR43081:SF1">
    <property type="entry name" value="ADENYLATE CYCLASE, TERMINAL-DIFFERENTIATION SPECIFIC"/>
    <property type="match status" value="1"/>
</dbReference>
<name>A0A1F7WTG5_9BACT</name>
<keyword evidence="1" id="KW-0812">Transmembrane</keyword>
<dbReference type="InterPro" id="IPR001054">
    <property type="entry name" value="A/G_cyclase"/>
</dbReference>
<evidence type="ECO:0000259" key="2">
    <source>
        <dbReference type="PROSITE" id="PS50125"/>
    </source>
</evidence>
<proteinExistence type="predicted"/>
<keyword evidence="1" id="KW-0472">Membrane</keyword>
<dbReference type="STRING" id="1817813.A2008_12165"/>
<keyword evidence="1" id="KW-1133">Transmembrane helix</keyword>
<gene>
    <name evidence="3" type="ORF">A2008_12165</name>
</gene>
<dbReference type="AlphaFoldDB" id="A0A1F7WTG5"/>
<dbReference type="SMART" id="SM01080">
    <property type="entry name" value="CHASE2"/>
    <property type="match status" value="1"/>
</dbReference>
<organism evidence="3 4">
    <name type="scientific">Candidatus Wallbacteria bacterium GWC2_49_35</name>
    <dbReference type="NCBI Taxonomy" id="1817813"/>
    <lineage>
        <taxon>Bacteria</taxon>
        <taxon>Candidatus Walliibacteriota</taxon>
    </lineage>
</organism>
<feature type="transmembrane region" description="Helical" evidence="1">
    <location>
        <begin position="339"/>
        <end position="356"/>
    </location>
</feature>
<protein>
    <recommendedName>
        <fullName evidence="2">Guanylate cyclase domain-containing protein</fullName>
    </recommendedName>
</protein>
<reference evidence="3 4" key="1">
    <citation type="journal article" date="2016" name="Nat. Commun.">
        <title>Thousands of microbial genomes shed light on interconnected biogeochemical processes in an aquifer system.</title>
        <authorList>
            <person name="Anantharaman K."/>
            <person name="Brown C.T."/>
            <person name="Hug L.A."/>
            <person name="Sharon I."/>
            <person name="Castelle C.J."/>
            <person name="Probst A.J."/>
            <person name="Thomas B.C."/>
            <person name="Singh A."/>
            <person name="Wilkins M.J."/>
            <person name="Karaoz U."/>
            <person name="Brodie E.L."/>
            <person name="Williams K.H."/>
            <person name="Hubbard S.S."/>
            <person name="Banfield J.F."/>
        </authorList>
    </citation>
    <scope>NUCLEOTIDE SEQUENCE [LARGE SCALE GENOMIC DNA]</scope>
</reference>
<dbReference type="SUPFAM" id="SSF55073">
    <property type="entry name" value="Nucleotide cyclase"/>
    <property type="match status" value="1"/>
</dbReference>
<dbReference type="PROSITE" id="PS50125">
    <property type="entry name" value="GUANYLATE_CYCLASE_2"/>
    <property type="match status" value="1"/>
</dbReference>
<dbReference type="Gene3D" id="3.30.70.1230">
    <property type="entry name" value="Nucleotide cyclase"/>
    <property type="match status" value="1"/>
</dbReference>
<dbReference type="CDD" id="cd07302">
    <property type="entry name" value="CHD"/>
    <property type="match status" value="1"/>
</dbReference>
<sequence length="633" mass="70419">MKIFKSNKFLLPALSFAVFAVLYFSNLSVYLINFSYDAFTNLRSTEKKNDRVIIIGVDDASLQKYDKTRTGVLSKTLYSRLLDQMSFYSPAALAFDVIFELRGEGTDESDLLSAVSRYKREIIFSSYFKTEFDFSKPVDIYVEPLRAPDAPPNLTYGCVNIFRGVSGDHDGVKRRYRPVIAGGTQQADRSIGATVSVQINSLPAAVMSALYSMKRSDDQERIDFFEKDSTQPHSSVALDNSIAFINYFGTHNNFHIIPIADLLEADEAQKALYRRLIKDRTVIVGSVSPVHRDFQDVPALSFNLFKRQKQEYGVIILANIIDSLLKGASIRRPPPLQEFAGGFLITLAAALVFSLVSPIAGLAAFIALAVALLFVCFIAFVSYGLLLNCFLALASIFTMYAAVSLYKYYSISRESRILMSVLNKYVSPEVAKFITMLEVEQSNSGIKKVITVMFADIRGFTAMSENMDPKEISQLLNEYFNKMTAIIFKNKGTIDKFIGDAIMVLFGAPIDIEDAPLAAVRTALEMTRELKQMSLKWSDKTDQTLEIGIGINTGEAFIGNLGTDRHKEYSALGDTVNTAARLESHAKKGQILISESVLKCVADKIKYGALEPITLRGKSKQQEVFEVTGLKED</sequence>
<accession>A0A1F7WTG5</accession>
<dbReference type="Pfam" id="PF05226">
    <property type="entry name" value="CHASE2"/>
    <property type="match status" value="1"/>
</dbReference>
<feature type="transmembrane region" description="Helical" evidence="1">
    <location>
        <begin position="390"/>
        <end position="409"/>
    </location>
</feature>
<dbReference type="PANTHER" id="PTHR43081">
    <property type="entry name" value="ADENYLATE CYCLASE, TERMINAL-DIFFERENTIATION SPECIFIC-RELATED"/>
    <property type="match status" value="1"/>
</dbReference>
<evidence type="ECO:0000256" key="1">
    <source>
        <dbReference type="SAM" id="Phobius"/>
    </source>
</evidence>
<evidence type="ECO:0000313" key="3">
    <source>
        <dbReference type="EMBL" id="OGM06071.1"/>
    </source>
</evidence>
<dbReference type="InterPro" id="IPR050697">
    <property type="entry name" value="Adenylyl/Guanylyl_Cyclase_3/4"/>
</dbReference>
<dbReference type="InterPro" id="IPR029787">
    <property type="entry name" value="Nucleotide_cyclase"/>
</dbReference>
<feature type="domain" description="Guanylate cyclase" evidence="2">
    <location>
        <begin position="451"/>
        <end position="583"/>
    </location>
</feature>
<dbReference type="GO" id="GO:0004016">
    <property type="term" value="F:adenylate cyclase activity"/>
    <property type="evidence" value="ECO:0007669"/>
    <property type="project" value="UniProtKB-ARBA"/>
</dbReference>
<evidence type="ECO:0000313" key="4">
    <source>
        <dbReference type="Proteomes" id="UP000178735"/>
    </source>
</evidence>
<dbReference type="EMBL" id="MGFH01000081">
    <property type="protein sequence ID" value="OGM06071.1"/>
    <property type="molecule type" value="Genomic_DNA"/>
</dbReference>
<dbReference type="GO" id="GO:0035556">
    <property type="term" value="P:intracellular signal transduction"/>
    <property type="evidence" value="ECO:0007669"/>
    <property type="project" value="InterPro"/>
</dbReference>
<dbReference type="SMART" id="SM00044">
    <property type="entry name" value="CYCc"/>
    <property type="match status" value="1"/>
</dbReference>
<comment type="caution">
    <text evidence="3">The sequence shown here is derived from an EMBL/GenBank/DDBJ whole genome shotgun (WGS) entry which is preliminary data.</text>
</comment>
<dbReference type="GO" id="GO:0006171">
    <property type="term" value="P:cAMP biosynthetic process"/>
    <property type="evidence" value="ECO:0007669"/>
    <property type="project" value="TreeGrafter"/>
</dbReference>
<feature type="transmembrane region" description="Helical" evidence="1">
    <location>
        <begin position="363"/>
        <end position="384"/>
    </location>
</feature>
<dbReference type="Proteomes" id="UP000178735">
    <property type="component" value="Unassembled WGS sequence"/>
</dbReference>
<dbReference type="InterPro" id="IPR007890">
    <property type="entry name" value="CHASE2"/>
</dbReference>
<dbReference type="Pfam" id="PF00211">
    <property type="entry name" value="Guanylate_cyc"/>
    <property type="match status" value="1"/>
</dbReference>